<evidence type="ECO:0000259" key="3">
    <source>
        <dbReference type="PROSITE" id="PS50886"/>
    </source>
</evidence>
<name>X1RQ85_9ZZZZ</name>
<dbReference type="InterPro" id="IPR009061">
    <property type="entry name" value="DNA-bd_dom_put_sf"/>
</dbReference>
<reference evidence="4" key="1">
    <citation type="journal article" date="2014" name="Front. Microbiol.">
        <title>High frequency of phylogenetically diverse reductive dehalogenase-homologous genes in deep subseafloor sedimentary metagenomes.</title>
        <authorList>
            <person name="Kawai M."/>
            <person name="Futagami T."/>
            <person name="Toyoda A."/>
            <person name="Takaki Y."/>
            <person name="Nishi S."/>
            <person name="Hori S."/>
            <person name="Arai W."/>
            <person name="Tsubouchi T."/>
            <person name="Morono Y."/>
            <person name="Uchiyama I."/>
            <person name="Ito T."/>
            <person name="Fujiyama A."/>
            <person name="Inagaki F."/>
            <person name="Takami H."/>
        </authorList>
    </citation>
    <scope>NUCLEOTIDE SEQUENCE</scope>
    <source>
        <strain evidence="4">Expedition CK06-06</strain>
    </source>
</reference>
<evidence type="ECO:0000256" key="1">
    <source>
        <dbReference type="ARBA" id="ARBA00022555"/>
    </source>
</evidence>
<gene>
    <name evidence="4" type="ORF">S12H4_21373</name>
</gene>
<keyword evidence="1" id="KW-0820">tRNA-binding</keyword>
<dbReference type="AlphaFoldDB" id="X1RQ85"/>
<dbReference type="Gene3D" id="3.30.56.10">
    <property type="match status" value="1"/>
</dbReference>
<organism evidence="4">
    <name type="scientific">marine sediment metagenome</name>
    <dbReference type="NCBI Taxonomy" id="412755"/>
    <lineage>
        <taxon>unclassified sequences</taxon>
        <taxon>metagenomes</taxon>
        <taxon>ecological metagenomes</taxon>
    </lineage>
</organism>
<dbReference type="GO" id="GO:0000049">
    <property type="term" value="F:tRNA binding"/>
    <property type="evidence" value="ECO:0007669"/>
    <property type="project" value="UniProtKB-KW"/>
</dbReference>
<dbReference type="SUPFAM" id="SSF46955">
    <property type="entry name" value="Putative DNA-binding domain"/>
    <property type="match status" value="1"/>
</dbReference>
<dbReference type="EMBL" id="BARW01010984">
    <property type="protein sequence ID" value="GAI82818.1"/>
    <property type="molecule type" value="Genomic_DNA"/>
</dbReference>
<accession>X1RQ85</accession>
<dbReference type="InterPro" id="IPR012340">
    <property type="entry name" value="NA-bd_OB-fold"/>
</dbReference>
<dbReference type="InterPro" id="IPR002547">
    <property type="entry name" value="tRNA-bd_dom"/>
</dbReference>
<proteinExistence type="predicted"/>
<protein>
    <recommendedName>
        <fullName evidence="3">tRNA-binding domain-containing protein</fullName>
    </recommendedName>
</protein>
<feature type="non-terminal residue" evidence="4">
    <location>
        <position position="70"/>
    </location>
</feature>
<evidence type="ECO:0000313" key="4">
    <source>
        <dbReference type="EMBL" id="GAI82818.1"/>
    </source>
</evidence>
<evidence type="ECO:0000256" key="2">
    <source>
        <dbReference type="ARBA" id="ARBA00022884"/>
    </source>
</evidence>
<dbReference type="PROSITE" id="PS50886">
    <property type="entry name" value="TRBD"/>
    <property type="match status" value="1"/>
</dbReference>
<sequence length="70" mass="7629">MKIPLKWLQEYVDIALSSSDLANKLTMAGTEVKGMQVIGGDWENIVVGQIIAIKPHPNADRLTLPTIDLG</sequence>
<keyword evidence="2" id="KW-0694">RNA-binding</keyword>
<comment type="caution">
    <text evidence="4">The sequence shown here is derived from an EMBL/GenBank/DDBJ whole genome shotgun (WGS) entry which is preliminary data.</text>
</comment>
<dbReference type="SUPFAM" id="SSF50249">
    <property type="entry name" value="Nucleic acid-binding proteins"/>
    <property type="match status" value="1"/>
</dbReference>
<feature type="domain" description="TRNA-binding" evidence="3">
    <location>
        <begin position="39"/>
        <end position="70"/>
    </location>
</feature>